<dbReference type="GO" id="GO:0005886">
    <property type="term" value="C:plasma membrane"/>
    <property type="evidence" value="ECO:0007669"/>
    <property type="project" value="UniProtKB-SubCell"/>
</dbReference>
<sequence>MKYATWAIVAFVTLLRAIAAAKVPLTGDEAYYWEWAKHPALGYADHPPMVAYLILPFAWATANPIWIRLGFLACGVIATLAAAATARRLTGDERAGMVTALAMMLTPMLSVGFVIATPDGPLMAAWACVLYGTVRAMQSRSRADFVLLGVALAAALLSKMFAYALVAGIVAWSLAPARRALWREGLWLSFAVAAVLYAPFVAWNASHHWVTFAFAFEQRHVAEPSPIRPLTYLIALAGAYSPGLWVAATIVAMRPRNALVAWTALPLLGLLVLLNFHERIELHWVFGPYISLCVGMGTAFAPLAQRARVLWATAAAVPAAVLIPFLFAASAFPGQLYMQFRQTGSTLRNTGPFEIFTYWPLAQDVRRMADANDAVVVTDGYGFSSSLDYEAGIPPVFIGYNAQGQEAKRWYDRDMHPKRILFVDKEALIAVPGRPETKPGRPDFERRFRLACGHIEPGPGLEYSYTDPTGHTVPARRYFLTWCDEPRPNALRILRWDDGVAQASVDHVGAAR</sequence>
<evidence type="ECO:0000256" key="2">
    <source>
        <dbReference type="ARBA" id="ARBA00022475"/>
    </source>
</evidence>
<dbReference type="RefSeq" id="WP_317996648.1">
    <property type="nucleotide sequence ID" value="NZ_AP025523.1"/>
</dbReference>
<feature type="transmembrane region" description="Helical" evidence="8">
    <location>
        <begin position="309"/>
        <end position="332"/>
    </location>
</feature>
<evidence type="ECO:0000256" key="3">
    <source>
        <dbReference type="ARBA" id="ARBA00022676"/>
    </source>
</evidence>
<accession>A0AAN1XV99</accession>
<feature type="domain" description="Glycosyltransferase RgtA/B/C/D-like" evidence="9">
    <location>
        <begin position="45"/>
        <end position="203"/>
    </location>
</feature>
<dbReference type="PANTHER" id="PTHR33908:SF11">
    <property type="entry name" value="MEMBRANE PROTEIN"/>
    <property type="match status" value="1"/>
</dbReference>
<evidence type="ECO:0000313" key="11">
    <source>
        <dbReference type="Proteomes" id="UP001317532"/>
    </source>
</evidence>
<evidence type="ECO:0000256" key="7">
    <source>
        <dbReference type="ARBA" id="ARBA00023136"/>
    </source>
</evidence>
<dbReference type="GO" id="GO:0016763">
    <property type="term" value="F:pentosyltransferase activity"/>
    <property type="evidence" value="ECO:0007669"/>
    <property type="project" value="TreeGrafter"/>
</dbReference>
<evidence type="ECO:0000256" key="6">
    <source>
        <dbReference type="ARBA" id="ARBA00022989"/>
    </source>
</evidence>
<protein>
    <recommendedName>
        <fullName evidence="9">Glycosyltransferase RgtA/B/C/D-like domain-containing protein</fullName>
    </recommendedName>
</protein>
<keyword evidence="11" id="KW-1185">Reference proteome</keyword>
<keyword evidence="7 8" id="KW-0472">Membrane</keyword>
<keyword evidence="3" id="KW-0328">Glycosyltransferase</keyword>
<keyword evidence="2" id="KW-1003">Cell membrane</keyword>
<dbReference type="PANTHER" id="PTHR33908">
    <property type="entry name" value="MANNOSYLTRANSFERASE YKCB-RELATED"/>
    <property type="match status" value="1"/>
</dbReference>
<evidence type="ECO:0000256" key="1">
    <source>
        <dbReference type="ARBA" id="ARBA00004651"/>
    </source>
</evidence>
<evidence type="ECO:0000313" key="10">
    <source>
        <dbReference type="EMBL" id="BDE05620.1"/>
    </source>
</evidence>
<keyword evidence="4" id="KW-0808">Transferase</keyword>
<proteinExistence type="predicted"/>
<feature type="transmembrane region" description="Helical" evidence="8">
    <location>
        <begin position="145"/>
        <end position="174"/>
    </location>
</feature>
<dbReference type="Proteomes" id="UP001317532">
    <property type="component" value="Chromosome"/>
</dbReference>
<dbReference type="AlphaFoldDB" id="A0AAN1XV99"/>
<gene>
    <name evidence="10" type="ORF">WPS_08960</name>
</gene>
<feature type="transmembrane region" description="Helical" evidence="8">
    <location>
        <begin position="186"/>
        <end position="210"/>
    </location>
</feature>
<reference evidence="10 11" key="1">
    <citation type="journal article" date="2022" name="ISME Commun">
        <title>Vulcanimicrobium alpinus gen. nov. sp. nov., the first cultivated representative of the candidate phylum 'Eremiobacterota', is a metabolically versatile aerobic anoxygenic phototroph.</title>
        <authorList>
            <person name="Yabe S."/>
            <person name="Muto K."/>
            <person name="Abe K."/>
            <person name="Yokota A."/>
            <person name="Staudigel H."/>
            <person name="Tebo B.M."/>
        </authorList>
    </citation>
    <scope>NUCLEOTIDE SEQUENCE [LARGE SCALE GENOMIC DNA]</scope>
    <source>
        <strain evidence="10 11">WC8-2</strain>
    </source>
</reference>
<feature type="transmembrane region" description="Helical" evidence="8">
    <location>
        <begin position="259"/>
        <end position="277"/>
    </location>
</feature>
<evidence type="ECO:0000259" key="9">
    <source>
        <dbReference type="Pfam" id="PF13231"/>
    </source>
</evidence>
<evidence type="ECO:0000256" key="5">
    <source>
        <dbReference type="ARBA" id="ARBA00022692"/>
    </source>
</evidence>
<organism evidence="10 11">
    <name type="scientific">Vulcanimicrobium alpinum</name>
    <dbReference type="NCBI Taxonomy" id="3016050"/>
    <lineage>
        <taxon>Bacteria</taxon>
        <taxon>Bacillati</taxon>
        <taxon>Vulcanimicrobiota</taxon>
        <taxon>Vulcanimicrobiia</taxon>
        <taxon>Vulcanimicrobiales</taxon>
        <taxon>Vulcanimicrobiaceae</taxon>
        <taxon>Vulcanimicrobium</taxon>
    </lineage>
</organism>
<keyword evidence="6 8" id="KW-1133">Transmembrane helix</keyword>
<evidence type="ECO:0000256" key="4">
    <source>
        <dbReference type="ARBA" id="ARBA00022679"/>
    </source>
</evidence>
<dbReference type="KEGG" id="vab:WPS_08960"/>
<keyword evidence="5 8" id="KW-0812">Transmembrane</keyword>
<dbReference type="InterPro" id="IPR050297">
    <property type="entry name" value="LipidA_mod_glycosyltrf_83"/>
</dbReference>
<evidence type="ECO:0000256" key="8">
    <source>
        <dbReference type="SAM" id="Phobius"/>
    </source>
</evidence>
<dbReference type="Pfam" id="PF13231">
    <property type="entry name" value="PMT_2"/>
    <property type="match status" value="1"/>
</dbReference>
<feature type="transmembrane region" description="Helical" evidence="8">
    <location>
        <begin position="65"/>
        <end position="86"/>
    </location>
</feature>
<feature type="transmembrane region" description="Helical" evidence="8">
    <location>
        <begin position="98"/>
        <end position="116"/>
    </location>
</feature>
<dbReference type="GO" id="GO:0009103">
    <property type="term" value="P:lipopolysaccharide biosynthetic process"/>
    <property type="evidence" value="ECO:0007669"/>
    <property type="project" value="UniProtKB-ARBA"/>
</dbReference>
<name>A0AAN1XV99_UNVUL</name>
<comment type="subcellular location">
    <subcellularLocation>
        <location evidence="1">Cell membrane</location>
        <topology evidence="1">Multi-pass membrane protein</topology>
    </subcellularLocation>
</comment>
<feature type="transmembrane region" description="Helical" evidence="8">
    <location>
        <begin position="284"/>
        <end position="303"/>
    </location>
</feature>
<feature type="transmembrane region" description="Helical" evidence="8">
    <location>
        <begin position="230"/>
        <end position="253"/>
    </location>
</feature>
<dbReference type="InterPro" id="IPR038731">
    <property type="entry name" value="RgtA/B/C-like"/>
</dbReference>
<dbReference type="EMBL" id="AP025523">
    <property type="protein sequence ID" value="BDE05620.1"/>
    <property type="molecule type" value="Genomic_DNA"/>
</dbReference>